<evidence type="ECO:0000313" key="2">
    <source>
        <dbReference type="EMBL" id="MPC90612.1"/>
    </source>
</evidence>
<keyword evidence="3" id="KW-1185">Reference proteome</keyword>
<name>A0A5B7J371_PORTR</name>
<feature type="compositionally biased region" description="Polar residues" evidence="1">
    <location>
        <begin position="96"/>
        <end position="109"/>
    </location>
</feature>
<feature type="compositionally biased region" description="Basic and acidic residues" evidence="1">
    <location>
        <begin position="83"/>
        <end position="92"/>
    </location>
</feature>
<evidence type="ECO:0000313" key="3">
    <source>
        <dbReference type="Proteomes" id="UP000324222"/>
    </source>
</evidence>
<comment type="caution">
    <text evidence="2">The sequence shown here is derived from an EMBL/GenBank/DDBJ whole genome shotgun (WGS) entry which is preliminary data.</text>
</comment>
<dbReference type="AlphaFoldDB" id="A0A5B7J371"/>
<reference evidence="2 3" key="1">
    <citation type="submission" date="2019-05" db="EMBL/GenBank/DDBJ databases">
        <title>Another draft genome of Portunus trituberculatus and its Hox gene families provides insights of decapod evolution.</title>
        <authorList>
            <person name="Jeong J.-H."/>
            <person name="Song I."/>
            <person name="Kim S."/>
            <person name="Choi T."/>
            <person name="Kim D."/>
            <person name="Ryu S."/>
            <person name="Kim W."/>
        </authorList>
    </citation>
    <scope>NUCLEOTIDE SEQUENCE [LARGE SCALE GENOMIC DNA]</scope>
    <source>
        <tissue evidence="2">Muscle</tissue>
    </source>
</reference>
<organism evidence="2 3">
    <name type="scientific">Portunus trituberculatus</name>
    <name type="common">Swimming crab</name>
    <name type="synonym">Neptunus trituberculatus</name>
    <dbReference type="NCBI Taxonomy" id="210409"/>
    <lineage>
        <taxon>Eukaryota</taxon>
        <taxon>Metazoa</taxon>
        <taxon>Ecdysozoa</taxon>
        <taxon>Arthropoda</taxon>
        <taxon>Crustacea</taxon>
        <taxon>Multicrustacea</taxon>
        <taxon>Malacostraca</taxon>
        <taxon>Eumalacostraca</taxon>
        <taxon>Eucarida</taxon>
        <taxon>Decapoda</taxon>
        <taxon>Pleocyemata</taxon>
        <taxon>Brachyura</taxon>
        <taxon>Eubrachyura</taxon>
        <taxon>Portunoidea</taxon>
        <taxon>Portunidae</taxon>
        <taxon>Portuninae</taxon>
        <taxon>Portunus</taxon>
    </lineage>
</organism>
<gene>
    <name evidence="2" type="ORF">E2C01_085607</name>
</gene>
<evidence type="ECO:0000256" key="1">
    <source>
        <dbReference type="SAM" id="MobiDB-lite"/>
    </source>
</evidence>
<feature type="region of interest" description="Disordered" evidence="1">
    <location>
        <begin position="61"/>
        <end position="109"/>
    </location>
</feature>
<accession>A0A5B7J371</accession>
<protein>
    <submittedName>
        <fullName evidence="2">Uncharacterized protein</fullName>
    </submittedName>
</protein>
<proteinExistence type="predicted"/>
<dbReference type="EMBL" id="VSRR010084990">
    <property type="protein sequence ID" value="MPC90612.1"/>
    <property type="molecule type" value="Genomic_DNA"/>
</dbReference>
<dbReference type="Proteomes" id="UP000324222">
    <property type="component" value="Unassembled WGS sequence"/>
</dbReference>
<sequence>MADALPFELLWQCSLWRQEVSFLRRAAVAYNSFTFVSPLPNGALNDQIFLKTVNKEYCLTHTSSSSGEPRTPEGGWAPPLTSTHEKEKKDPVCHQGRTNPSLLMSRVGS</sequence>